<dbReference type="Pfam" id="PF24883">
    <property type="entry name" value="NPHP3_N"/>
    <property type="match status" value="1"/>
</dbReference>
<evidence type="ECO:0000313" key="4">
    <source>
        <dbReference type="EMBL" id="KAK4443820.1"/>
    </source>
</evidence>
<keyword evidence="1" id="KW-0677">Repeat</keyword>
<evidence type="ECO:0008006" key="6">
    <source>
        <dbReference type="Google" id="ProtNLM"/>
    </source>
</evidence>
<dbReference type="SUPFAM" id="SSF52540">
    <property type="entry name" value="P-loop containing nucleoside triphosphate hydrolases"/>
    <property type="match status" value="1"/>
</dbReference>
<protein>
    <recommendedName>
        <fullName evidence="6">NACHT domain-containing protein</fullName>
    </recommendedName>
</protein>
<evidence type="ECO:0000259" key="3">
    <source>
        <dbReference type="Pfam" id="PF25053"/>
    </source>
</evidence>
<accession>A0AAV9G708</accession>
<comment type="caution">
    <text evidence="4">The sequence shown here is derived from an EMBL/GenBank/DDBJ whole genome shotgun (WGS) entry which is preliminary data.</text>
</comment>
<evidence type="ECO:0000313" key="5">
    <source>
        <dbReference type="Proteomes" id="UP001321760"/>
    </source>
</evidence>
<dbReference type="InterPro" id="IPR056693">
    <property type="entry name" value="DUF7791"/>
</dbReference>
<evidence type="ECO:0000259" key="2">
    <source>
        <dbReference type="Pfam" id="PF24883"/>
    </source>
</evidence>
<feature type="domain" description="DUF7791" evidence="3">
    <location>
        <begin position="565"/>
        <end position="677"/>
    </location>
</feature>
<dbReference type="Gene3D" id="3.40.50.300">
    <property type="entry name" value="P-loop containing nucleotide triphosphate hydrolases"/>
    <property type="match status" value="1"/>
</dbReference>
<dbReference type="EMBL" id="MU865986">
    <property type="protein sequence ID" value="KAK4443820.1"/>
    <property type="molecule type" value="Genomic_DNA"/>
</dbReference>
<evidence type="ECO:0000256" key="1">
    <source>
        <dbReference type="ARBA" id="ARBA00022737"/>
    </source>
</evidence>
<sequence>MEAIVAVGLASNVAQFLDFATKLVSESREIYRSSRGTTSEFESLDSMCTLLGRLSDGLAPPVPPNQLHNIPVHSRPIREEILLAEVAVKCKKASEALRTDLERMRLEASARGRTASLRQAFAGWLGRPRIAKLQREVEDCRKDLLICLEAVTTQRQSSILRQLSALRETGLNRVHDHSAEFQRLEELVSDLKAGVEKLLIPDKGDASASLHSIAMQLDRISAASTRNWIAEHALVETLFFETLSVRHDSIPEAHKETFKWLFVPGKVYEDGTRRPSTNLLQWLQDGNGTYWVSGKPGSGKSTLMKFMAGHAQVRAALKRWSGTNQCIKAAYYFWNAGTMLQKSVEGLLRSLLFDIFTRNPELISVGAPERWETTKAEIHSQRYRVIGTGGNITHQTWTVPEMLEALSRLSVAAMSKKFCLFIDGLDEYHGDHLDLIRIITTLSKGQNFKLCVSSRPWNVFEDSLGLDPEKRLNVHDLTKHDIQRYILSTMEDNIHWKVESERDPSYRALADEITQRAQGVFLWVVLVVRSLQEGLTNGDSIQLLQRRTSELPDELEPFFRHILASVPKIYHMQMALYFRVALDAPEPPTMALYSFLEDSLERVLAPKYDWLSPPISSQQQDVSMGDRIKLTRRRLNARSKGLLDADPRDIVQFLHRTVRDFLLSPEMSNLLDEKIGNTPVDRVVLGAYVDYFTMARSCIRDSKDGDRIVVQAMFYGSKVEKESPEKGVALITKLADLMADASDAGNYRRPGMVETFVWQEVIRNGLIHFLKHRYLTGVGSGGQLGSRKDILLQTLRFHGHKIDGGPSGRMDVLRTLLASGVRVHKVAWDEYMEYLLEFLRNPGTAGNSDAWSWQLGQEEFEVFTLAASHTGDVNAKNHQGALVWEEIFFYLVEDLRSSRGARARVPSGFRRQFIQTLFTYGADPNAPCQFSATLWSWFSTQVRCDYSGGWDPEHLEPIANIAEILIKAGADLRHEKSLNDTDVKRVFPPRLAIRILSSMEEQKRQKALKQSWSGWIGSWFWNG</sequence>
<name>A0AAV9G708_9PEZI</name>
<dbReference type="PANTHER" id="PTHR10039">
    <property type="entry name" value="AMELOGENIN"/>
    <property type="match status" value="1"/>
</dbReference>
<keyword evidence="5" id="KW-1185">Reference proteome</keyword>
<proteinExistence type="predicted"/>
<dbReference type="AlphaFoldDB" id="A0AAV9G708"/>
<reference evidence="4" key="1">
    <citation type="journal article" date="2023" name="Mol. Phylogenet. Evol.">
        <title>Genome-scale phylogeny and comparative genomics of the fungal order Sordariales.</title>
        <authorList>
            <person name="Hensen N."/>
            <person name="Bonometti L."/>
            <person name="Westerberg I."/>
            <person name="Brannstrom I.O."/>
            <person name="Guillou S."/>
            <person name="Cros-Aarteil S."/>
            <person name="Calhoun S."/>
            <person name="Haridas S."/>
            <person name="Kuo A."/>
            <person name="Mondo S."/>
            <person name="Pangilinan J."/>
            <person name="Riley R."/>
            <person name="LaButti K."/>
            <person name="Andreopoulos B."/>
            <person name="Lipzen A."/>
            <person name="Chen C."/>
            <person name="Yan M."/>
            <person name="Daum C."/>
            <person name="Ng V."/>
            <person name="Clum A."/>
            <person name="Steindorff A."/>
            <person name="Ohm R.A."/>
            <person name="Martin F."/>
            <person name="Silar P."/>
            <person name="Natvig D.O."/>
            <person name="Lalanne C."/>
            <person name="Gautier V."/>
            <person name="Ament-Velasquez S.L."/>
            <person name="Kruys A."/>
            <person name="Hutchinson M.I."/>
            <person name="Powell A.J."/>
            <person name="Barry K."/>
            <person name="Miller A.N."/>
            <person name="Grigoriev I.V."/>
            <person name="Debuchy R."/>
            <person name="Gladieux P."/>
            <person name="Hiltunen Thoren M."/>
            <person name="Johannesson H."/>
        </authorList>
    </citation>
    <scope>NUCLEOTIDE SEQUENCE</scope>
    <source>
        <strain evidence="4">PSN243</strain>
    </source>
</reference>
<dbReference type="PANTHER" id="PTHR10039:SF5">
    <property type="entry name" value="NACHT DOMAIN-CONTAINING PROTEIN"/>
    <property type="match status" value="1"/>
</dbReference>
<dbReference type="Proteomes" id="UP001321760">
    <property type="component" value="Unassembled WGS sequence"/>
</dbReference>
<reference evidence="4" key="2">
    <citation type="submission" date="2023-05" db="EMBL/GenBank/DDBJ databases">
        <authorList>
            <consortium name="Lawrence Berkeley National Laboratory"/>
            <person name="Steindorff A."/>
            <person name="Hensen N."/>
            <person name="Bonometti L."/>
            <person name="Westerberg I."/>
            <person name="Brannstrom I.O."/>
            <person name="Guillou S."/>
            <person name="Cros-Aarteil S."/>
            <person name="Calhoun S."/>
            <person name="Haridas S."/>
            <person name="Kuo A."/>
            <person name="Mondo S."/>
            <person name="Pangilinan J."/>
            <person name="Riley R."/>
            <person name="Labutti K."/>
            <person name="Andreopoulos B."/>
            <person name="Lipzen A."/>
            <person name="Chen C."/>
            <person name="Yanf M."/>
            <person name="Daum C."/>
            <person name="Ng V."/>
            <person name="Clum A."/>
            <person name="Ohm R."/>
            <person name="Martin F."/>
            <person name="Silar P."/>
            <person name="Natvig D."/>
            <person name="Lalanne C."/>
            <person name="Gautier V."/>
            <person name="Ament-Velasquez S.L."/>
            <person name="Kruys A."/>
            <person name="Hutchinson M.I."/>
            <person name="Powell A.J."/>
            <person name="Barry K."/>
            <person name="Miller A.N."/>
            <person name="Grigoriev I.V."/>
            <person name="Debuchy R."/>
            <person name="Gladieux P."/>
            <person name="Thoren M.H."/>
            <person name="Johannesson H."/>
        </authorList>
    </citation>
    <scope>NUCLEOTIDE SEQUENCE</scope>
    <source>
        <strain evidence="4">PSN243</strain>
    </source>
</reference>
<dbReference type="InterPro" id="IPR027417">
    <property type="entry name" value="P-loop_NTPase"/>
</dbReference>
<gene>
    <name evidence="4" type="ORF">QBC34DRAFT_198642</name>
</gene>
<organism evidence="4 5">
    <name type="scientific">Podospora aff. communis PSN243</name>
    <dbReference type="NCBI Taxonomy" id="3040156"/>
    <lineage>
        <taxon>Eukaryota</taxon>
        <taxon>Fungi</taxon>
        <taxon>Dikarya</taxon>
        <taxon>Ascomycota</taxon>
        <taxon>Pezizomycotina</taxon>
        <taxon>Sordariomycetes</taxon>
        <taxon>Sordariomycetidae</taxon>
        <taxon>Sordariales</taxon>
        <taxon>Podosporaceae</taxon>
        <taxon>Podospora</taxon>
    </lineage>
</organism>
<feature type="domain" description="Nephrocystin 3-like N-terminal" evidence="2">
    <location>
        <begin position="279"/>
        <end position="455"/>
    </location>
</feature>
<dbReference type="InterPro" id="IPR056884">
    <property type="entry name" value="NPHP3-like_N"/>
</dbReference>
<dbReference type="Pfam" id="PF25053">
    <property type="entry name" value="DUF7791"/>
    <property type="match status" value="1"/>
</dbReference>